<feature type="transmembrane region" description="Helical" evidence="1">
    <location>
        <begin position="66"/>
        <end position="88"/>
    </location>
</feature>
<dbReference type="Pfam" id="PF02932">
    <property type="entry name" value="Neur_chan_memb"/>
    <property type="match status" value="1"/>
</dbReference>
<protein>
    <submittedName>
        <fullName evidence="3">Glycine receptor subunit alphaZ1</fullName>
    </submittedName>
</protein>
<feature type="domain" description="Neurotransmitter-gated ion-channel transmembrane" evidence="2">
    <location>
        <begin position="8"/>
        <end position="82"/>
    </location>
</feature>
<dbReference type="InterPro" id="IPR038050">
    <property type="entry name" value="Neuro_actylchol_rec"/>
</dbReference>
<reference evidence="3 4" key="1">
    <citation type="submission" date="2015-12" db="EMBL/GenBank/DDBJ databases">
        <title>The genome of Folsomia candida.</title>
        <authorList>
            <person name="Faddeeva A."/>
            <person name="Derks M.F."/>
            <person name="Anvar Y."/>
            <person name="Smit S."/>
            <person name="Van Straalen N."/>
            <person name="Roelofs D."/>
        </authorList>
    </citation>
    <scope>NUCLEOTIDE SEQUENCE [LARGE SCALE GENOMIC DNA]</scope>
    <source>
        <strain evidence="3 4">VU population</strain>
        <tissue evidence="3">Whole body</tissue>
    </source>
</reference>
<dbReference type="OMA" id="GFTITAW"/>
<evidence type="ECO:0000259" key="2">
    <source>
        <dbReference type="Pfam" id="PF02932"/>
    </source>
</evidence>
<dbReference type="AlphaFoldDB" id="A0A226F441"/>
<evidence type="ECO:0000313" key="3">
    <source>
        <dbReference type="EMBL" id="OXA64552.1"/>
    </source>
</evidence>
<organism evidence="3 4">
    <name type="scientific">Folsomia candida</name>
    <name type="common">Springtail</name>
    <dbReference type="NCBI Taxonomy" id="158441"/>
    <lineage>
        <taxon>Eukaryota</taxon>
        <taxon>Metazoa</taxon>
        <taxon>Ecdysozoa</taxon>
        <taxon>Arthropoda</taxon>
        <taxon>Hexapoda</taxon>
        <taxon>Collembola</taxon>
        <taxon>Entomobryomorpha</taxon>
        <taxon>Isotomoidea</taxon>
        <taxon>Isotomidae</taxon>
        <taxon>Proisotominae</taxon>
        <taxon>Folsomia</taxon>
    </lineage>
</organism>
<dbReference type="InterPro" id="IPR006028">
    <property type="entry name" value="GABAA/Glycine_rcpt"/>
</dbReference>
<keyword evidence="3" id="KW-0675">Receptor</keyword>
<feature type="transmembrane region" description="Helical" evidence="1">
    <location>
        <begin position="32"/>
        <end position="51"/>
    </location>
</feature>
<proteinExistence type="predicted"/>
<dbReference type="CDD" id="cd19049">
    <property type="entry name" value="LGIC_TM_anion"/>
    <property type="match status" value="1"/>
</dbReference>
<feature type="transmembrane region" description="Helical" evidence="1">
    <location>
        <begin position="139"/>
        <end position="158"/>
    </location>
</feature>
<dbReference type="Proteomes" id="UP000198287">
    <property type="component" value="Unassembled WGS sequence"/>
</dbReference>
<comment type="caution">
    <text evidence="3">The sequence shown here is derived from an EMBL/GenBank/DDBJ whole genome shotgun (WGS) entry which is preliminary data.</text>
</comment>
<name>A0A226F441_FOLCA</name>
<dbReference type="InterPro" id="IPR006029">
    <property type="entry name" value="Neurotrans-gated_channel_TM"/>
</dbReference>
<evidence type="ECO:0000313" key="4">
    <source>
        <dbReference type="Proteomes" id="UP000198287"/>
    </source>
</evidence>
<dbReference type="SUPFAM" id="SSF90112">
    <property type="entry name" value="Neurotransmitter-gated ion-channel transmembrane pore"/>
    <property type="match status" value="1"/>
</dbReference>
<gene>
    <name evidence="3" type="ORF">Fcan01_02747</name>
</gene>
<dbReference type="Gene3D" id="1.20.58.390">
    <property type="entry name" value="Neurotransmitter-gated ion-channel transmembrane domain"/>
    <property type="match status" value="1"/>
</dbReference>
<dbReference type="GO" id="GO:0005254">
    <property type="term" value="F:chloride channel activity"/>
    <property type="evidence" value="ECO:0007669"/>
    <property type="project" value="UniProtKB-ARBA"/>
</dbReference>
<keyword evidence="1" id="KW-0472">Membrane</keyword>
<dbReference type="GO" id="GO:0004888">
    <property type="term" value="F:transmembrane signaling receptor activity"/>
    <property type="evidence" value="ECO:0007669"/>
    <property type="project" value="InterPro"/>
</dbReference>
<dbReference type="EMBL" id="LNIX01000001">
    <property type="protein sequence ID" value="OXA64552.1"/>
    <property type="molecule type" value="Genomic_DNA"/>
</dbReference>
<dbReference type="GO" id="GO:0005230">
    <property type="term" value="F:extracellular ligand-gated monoatomic ion channel activity"/>
    <property type="evidence" value="ECO:0007669"/>
    <property type="project" value="UniProtKB-ARBA"/>
</dbReference>
<evidence type="ECO:0000256" key="1">
    <source>
        <dbReference type="SAM" id="Phobius"/>
    </source>
</evidence>
<keyword evidence="1" id="KW-1133">Transmembrane helix</keyword>
<dbReference type="STRING" id="158441.A0A226F441"/>
<accession>A0A226F441</accession>
<dbReference type="GO" id="GO:0016020">
    <property type="term" value="C:membrane"/>
    <property type="evidence" value="ECO:0007669"/>
    <property type="project" value="InterPro"/>
</dbReference>
<dbReference type="OrthoDB" id="6667051at2759"/>
<keyword evidence="1" id="KW-0812">Transmembrane</keyword>
<dbReference type="InterPro" id="IPR036719">
    <property type="entry name" value="Neuro-gated_channel_TM_sf"/>
</dbReference>
<keyword evidence="4" id="KW-1185">Reference proteome</keyword>
<dbReference type="GO" id="GO:0099095">
    <property type="term" value="F:ligand-gated monoatomic anion channel activity"/>
    <property type="evidence" value="ECO:0007669"/>
    <property type="project" value="UniProtKB-ARBA"/>
</dbReference>
<sequence>MTYQLVQTYFASVFFVLVTWLCFLISPDMFEVRVGIAMSTLLTLTAMFASVRDETPKVSYVKAIDIWMVSSIIFIFTALGGFTITAWIKRGLERMQAPKDDDKLSLEILDYKKRRPLTDMQTKKILRKYRRVAIVIEQYGLYILSLAYVIFNIIYWTWLMKESNYLQWSVNSTFNKINE</sequence>
<dbReference type="PRINTS" id="PR00253">
    <property type="entry name" value="GABAARECEPTR"/>
</dbReference>
<feature type="transmembrane region" description="Helical" evidence="1">
    <location>
        <begin position="6"/>
        <end position="25"/>
    </location>
</feature>